<reference evidence="2" key="1">
    <citation type="submission" date="2018-12" db="EMBL/GenBank/DDBJ databases">
        <title>Singled stranded DNA viruses identified in blackflies (Austrosimulium ungulatum) sampled in New Zealand.</title>
        <authorList>
            <person name="Kraberger S."/>
            <person name="Fontenele R.S."/>
            <person name="Schmidlin K."/>
            <person name="Walters M."/>
            <person name="Varsani A."/>
        </authorList>
    </citation>
    <scope>NUCLEOTIDE SEQUENCE [LARGE SCALE GENOMIC DNA]</scope>
    <source>
        <strain evidence="2">069</strain>
    </source>
</reference>
<proteinExistence type="predicted"/>
<dbReference type="EMBL" id="MK249158">
    <property type="protein sequence ID" value="QCQ84734.1"/>
    <property type="molecule type" value="Genomic_DNA"/>
</dbReference>
<protein>
    <submittedName>
        <fullName evidence="2">DNA pilot protein</fullName>
    </submittedName>
</protein>
<dbReference type="Proteomes" id="UP000324277">
    <property type="component" value="Genome"/>
</dbReference>
<feature type="region of interest" description="Disordered" evidence="1">
    <location>
        <begin position="220"/>
        <end position="251"/>
    </location>
</feature>
<name>A0A4P8PTG8_9VIRU</name>
<evidence type="ECO:0000313" key="2">
    <source>
        <dbReference type="EMBL" id="QCQ84734.1"/>
    </source>
</evidence>
<feature type="compositionally biased region" description="Basic and acidic residues" evidence="1">
    <location>
        <begin position="229"/>
        <end position="245"/>
    </location>
</feature>
<sequence length="251" mass="27031">MDPLLGAGLITGGANLLGSIFGSDQSAKNTQAQIMASQQQQATQNAFSERMSSTAYQRASTDMKAAGLNPMMMFGSGSAASSPTGSSIQAPMPQNKSPFEGLGTAAAQAMQAAVSAKTMDKMAEEMSLMIARRKLTEQEKLTEEQETVRRGNEASHSGLRLPEARLKATEAEGAERIIPRSVREVGGAVKYGAERIGDIAAPFLSSARGIKYLMPDKVHQTETTRSGSRWKDELTGENHYEDTTFSKRWPH</sequence>
<accession>A0A4P8PTG8</accession>
<organism evidence="2">
    <name type="scientific">Blackfly microvirus SF02</name>
    <dbReference type="NCBI Taxonomy" id="2576452"/>
    <lineage>
        <taxon>Viruses</taxon>
        <taxon>Monodnaviria</taxon>
        <taxon>Sangervirae</taxon>
        <taxon>Phixviricota</taxon>
        <taxon>Malgrandaviricetes</taxon>
        <taxon>Petitvirales</taxon>
        <taxon>Microviridae</taxon>
        <taxon>Microvirus</taxon>
    </lineage>
</organism>
<evidence type="ECO:0000256" key="1">
    <source>
        <dbReference type="SAM" id="MobiDB-lite"/>
    </source>
</evidence>